<comment type="caution">
    <text evidence="2">The sequence shown here is derived from an EMBL/GenBank/DDBJ whole genome shotgun (WGS) entry which is preliminary data.</text>
</comment>
<evidence type="ECO:0000256" key="1">
    <source>
        <dbReference type="SAM" id="MobiDB-lite"/>
    </source>
</evidence>
<gene>
    <name evidence="2" type="ORF">QNI22_31625</name>
</gene>
<evidence type="ECO:0000313" key="3">
    <source>
        <dbReference type="Proteomes" id="UP001232063"/>
    </source>
</evidence>
<organism evidence="2 3">
    <name type="scientific">Xanthocytophaga agilis</name>
    <dbReference type="NCBI Taxonomy" id="3048010"/>
    <lineage>
        <taxon>Bacteria</taxon>
        <taxon>Pseudomonadati</taxon>
        <taxon>Bacteroidota</taxon>
        <taxon>Cytophagia</taxon>
        <taxon>Cytophagales</taxon>
        <taxon>Rhodocytophagaceae</taxon>
        <taxon>Xanthocytophaga</taxon>
    </lineage>
</organism>
<dbReference type="AlphaFoldDB" id="A0AAE3UJJ6"/>
<evidence type="ECO:0000313" key="2">
    <source>
        <dbReference type="EMBL" id="MDJ1505248.1"/>
    </source>
</evidence>
<keyword evidence="3" id="KW-1185">Reference proteome</keyword>
<name>A0AAE3UJJ6_9BACT</name>
<protein>
    <submittedName>
        <fullName evidence="2">Uncharacterized protein</fullName>
    </submittedName>
</protein>
<accession>A0AAE3UJJ6</accession>
<feature type="compositionally biased region" description="Polar residues" evidence="1">
    <location>
        <begin position="59"/>
        <end position="77"/>
    </location>
</feature>
<dbReference type="Proteomes" id="UP001232063">
    <property type="component" value="Unassembled WGS sequence"/>
</dbReference>
<dbReference type="RefSeq" id="WP_314517144.1">
    <property type="nucleotide sequence ID" value="NZ_JASJOU010000015.1"/>
</dbReference>
<proteinExistence type="predicted"/>
<feature type="region of interest" description="Disordered" evidence="1">
    <location>
        <begin position="58"/>
        <end position="82"/>
    </location>
</feature>
<sequence>MLKDQGKGKTVWISRDHVARTVAKVLTNPSKCQEIYDPAREPTYDRIEYDSLAVEAPLGQSSTKPASQNTSSQNTVTHIRPKVSKEAGVQKVYVCDSKTSYAYHSNSSYKGLSRCTHQILSMTRKEVQESRSPCKLCY</sequence>
<reference evidence="2" key="1">
    <citation type="submission" date="2023-05" db="EMBL/GenBank/DDBJ databases">
        <authorList>
            <person name="Zhang X."/>
        </authorList>
    </citation>
    <scope>NUCLEOTIDE SEQUENCE</scope>
    <source>
        <strain evidence="2">BD1B2-1</strain>
    </source>
</reference>
<dbReference type="EMBL" id="JASJOU010000015">
    <property type="protein sequence ID" value="MDJ1505248.1"/>
    <property type="molecule type" value="Genomic_DNA"/>
</dbReference>